<proteinExistence type="predicted"/>
<name>A0A0F9VR18_9ZZZZ</name>
<organism evidence="1">
    <name type="scientific">marine sediment metagenome</name>
    <dbReference type="NCBI Taxonomy" id="412755"/>
    <lineage>
        <taxon>unclassified sequences</taxon>
        <taxon>metagenomes</taxon>
        <taxon>ecological metagenomes</taxon>
    </lineage>
</organism>
<dbReference type="EMBL" id="LAZR01000302">
    <property type="protein sequence ID" value="KKN75906.1"/>
    <property type="molecule type" value="Genomic_DNA"/>
</dbReference>
<protein>
    <submittedName>
        <fullName evidence="1">Uncharacterized protein</fullName>
    </submittedName>
</protein>
<dbReference type="AlphaFoldDB" id="A0A0F9VR18"/>
<sequence>MNFNAVRQANGANLTISAIADRIDGTSFIPSGTPKQDCKFTDSKGEQQSVTIWQGNGQPIPEGKVGQTLSINISCKTKGNRTNYGGFWNATAQVAQLSSQPASQGAQNAAGSQKPDWDAIAEGKVRHGLVCAAIESNQLVCKDVSDLDYWKKYVMTGTVPAETVDDIPY</sequence>
<comment type="caution">
    <text evidence="1">The sequence shown here is derived from an EMBL/GenBank/DDBJ whole genome shotgun (WGS) entry which is preliminary data.</text>
</comment>
<accession>A0A0F9VR18</accession>
<gene>
    <name evidence="1" type="ORF">LCGC14_0376140</name>
</gene>
<reference evidence="1" key="1">
    <citation type="journal article" date="2015" name="Nature">
        <title>Complex archaea that bridge the gap between prokaryotes and eukaryotes.</title>
        <authorList>
            <person name="Spang A."/>
            <person name="Saw J.H."/>
            <person name="Jorgensen S.L."/>
            <person name="Zaremba-Niedzwiedzka K."/>
            <person name="Martijn J."/>
            <person name="Lind A.E."/>
            <person name="van Eijk R."/>
            <person name="Schleper C."/>
            <person name="Guy L."/>
            <person name="Ettema T.J."/>
        </authorList>
    </citation>
    <scope>NUCLEOTIDE SEQUENCE</scope>
</reference>
<evidence type="ECO:0000313" key="1">
    <source>
        <dbReference type="EMBL" id="KKN75906.1"/>
    </source>
</evidence>